<reference evidence="3" key="1">
    <citation type="submission" date="2017-09" db="EMBL/GenBank/DDBJ databases">
        <title>Polyketide synthases of a Diaporthe helianthi virulent isolate.</title>
        <authorList>
            <person name="Baroncelli R."/>
        </authorList>
    </citation>
    <scope>NUCLEOTIDE SEQUENCE [LARGE SCALE GENOMIC DNA]</scope>
    <source>
        <strain evidence="3">7/96</strain>
    </source>
</reference>
<accession>A0A2P5HLB7</accession>
<evidence type="ECO:0000256" key="2">
    <source>
        <dbReference type="SAM" id="MobiDB-lite"/>
    </source>
</evidence>
<gene>
    <name evidence="3" type="ORF">DHEL01_v210570</name>
</gene>
<dbReference type="EMBL" id="MAVT02001399">
    <property type="protein sequence ID" value="POS71039.1"/>
    <property type="molecule type" value="Genomic_DNA"/>
</dbReference>
<dbReference type="OrthoDB" id="10395110at2759"/>
<proteinExistence type="predicted"/>
<keyword evidence="1" id="KW-0175">Coiled coil</keyword>
<evidence type="ECO:0000313" key="4">
    <source>
        <dbReference type="Proteomes" id="UP000094444"/>
    </source>
</evidence>
<evidence type="ECO:0000313" key="3">
    <source>
        <dbReference type="EMBL" id="POS71039.1"/>
    </source>
</evidence>
<sequence length="205" mass="23556">MVALGAVNPQRHRANEQADSSLSSDASMSFPSASPSRSKSRHSHVSLEILEPTQPVADHVKLEQLVKEWMRARGIARQCAATNNKAVFHLFENANIPQQEPSETLDAYLSRLQHELRELHRSKEAKNHSMSFVCEQSGERVGAQSKKLNQQSKQVKEYETLLETRRERLDEFMKDQDDIRNRQDKVMRRQAEVMANVRQVLDSYC</sequence>
<evidence type="ECO:0000256" key="1">
    <source>
        <dbReference type="SAM" id="Coils"/>
    </source>
</evidence>
<dbReference type="Proteomes" id="UP000094444">
    <property type="component" value="Unassembled WGS sequence"/>
</dbReference>
<organism evidence="3 4">
    <name type="scientific">Diaporthe helianthi</name>
    <dbReference type="NCBI Taxonomy" id="158607"/>
    <lineage>
        <taxon>Eukaryota</taxon>
        <taxon>Fungi</taxon>
        <taxon>Dikarya</taxon>
        <taxon>Ascomycota</taxon>
        <taxon>Pezizomycotina</taxon>
        <taxon>Sordariomycetes</taxon>
        <taxon>Sordariomycetidae</taxon>
        <taxon>Diaporthales</taxon>
        <taxon>Diaporthaceae</taxon>
        <taxon>Diaporthe</taxon>
    </lineage>
</organism>
<dbReference type="AlphaFoldDB" id="A0A2P5HLB7"/>
<feature type="coiled-coil region" evidence="1">
    <location>
        <begin position="148"/>
        <end position="175"/>
    </location>
</feature>
<feature type="region of interest" description="Disordered" evidence="2">
    <location>
        <begin position="1"/>
        <end position="44"/>
    </location>
</feature>
<feature type="compositionally biased region" description="Low complexity" evidence="2">
    <location>
        <begin position="19"/>
        <end position="37"/>
    </location>
</feature>
<protein>
    <submittedName>
        <fullName evidence="3">Uncharacterized protein</fullName>
    </submittedName>
</protein>
<keyword evidence="4" id="KW-1185">Reference proteome</keyword>
<dbReference type="InParanoid" id="A0A2P5HLB7"/>
<name>A0A2P5HLB7_DIAHE</name>
<comment type="caution">
    <text evidence="3">The sequence shown here is derived from an EMBL/GenBank/DDBJ whole genome shotgun (WGS) entry which is preliminary data.</text>
</comment>